<feature type="compositionally biased region" description="Basic and acidic residues" evidence="1">
    <location>
        <begin position="514"/>
        <end position="528"/>
    </location>
</feature>
<feature type="compositionally biased region" description="Low complexity" evidence="1">
    <location>
        <begin position="568"/>
        <end position="586"/>
    </location>
</feature>
<sequence length="1541" mass="165047">MSGLASVFDLVPDWILQALNFGQAYPKGDEDDLFALGDAWKQAAADLRLLEPDLRAVTDATAKFYSGDGAVAVKQEFDKLFSGPHSVDELAKALEELGNYTRNGGTQLEYTKIMEGSFALITAYAIYALIAAWPWGSAGVPLALAAGRSAVGLAANRGLQQLALEAGRVGLRNLLKPYLKQIAIAGLKAGGMGLGLDGGIQAYQLGMGHRDSFDLGQNLRTGFEWGAGGLLGAPVGMGMHKLLGRTSLSPAMRGLISGVTGGSAGGLGMYGGGLVWQVGDQLAHGYFDADKIDTTFDPKLVIVGAALGGAHGVRHGAGLGNAPTMDSPRMSPAGASSAKAPVVTEASVRDGKALYHDLAKQTHPDRFEAGPEQNRARDVFQRANDVKIDSKGQYSDQHVARLEQLRTEWNNAGVAPRDGSAVRPSEATMRAEAPGRTDSGARAESTTRAPESGVRATDSGARVADRPGQTAPESRAGDRAPAKDGAARSEPAKNDSRAGVAEKSGAESNLTATSKDRPAAAAEQHRAESGSVQVTAEAPAGAAEHNSPKQVAPEHNRAGQAETGRTVPPAAEPGRAGAAEPGRGEPTTAEPGRAELAVPEQGRNEPTTVDPVQSITDNVRAWIGERPGRFELTYTDAELATIIGEGRKLGLDQRTIEDLVQVGSRTAKPITAPELTQQIHNWVEVVAERGYPYKFADAAEFRQFSSDLVGGLREAGLPVGDIVVQGSSLRTPRANDVDLAVFTDQGTFDRMLVDRFDGKVALKPVGDAPRTLVPLRELSHPQLVSLAEHIMTNRPLYNSEAKTFANATLNGIISSKSDISMPLKSVSKSIQEHYPGQNIESISILVRDGLFDTRPALPVTEPGTRPGPVVEPHRGTAASVGEFHADARPPNQPDLSTREVVHVVEDNLALVTPEDVAWNRDTKRFFLPDGRDIRIQVEPTTGGAVAEFLARPDGTGYDVHVAPRARDQDVVRGIAHELAEIRLAREPEILIDPVQERPDRMTDHLGGRFAEVRVLLNKIDAATIDPARGDQLPGLRRDLADLAHRIDLRQGSPAESLLAGHDPLLAHRYALERAGLTEQRPIFTESLTATEFERGGAAHLATLSELAVGEHVRDLVANERRGLDARMREELTRRIFDPIFENPNFREARQHVPTKHLMAALDPLNVAVNDPNPAPAQRVRDLHEAIDRFHTAMPEPFRDALGPDAFQRMYDAADALAAAPNRFAGVLEPRTGRLEVDGAPSSMSELLHSVDRANRTATSNGINIEYTVMIHDPVHGVSAVEIIPRPRPLHRLPLEQNYFGTDNHTVALVPRPETGVPNGHTVDVGVGRSAFGVEMTPPADRTGGGLVVKTELAESFAIPSQRRRSLGILDPGPLTEAGTVLVFGDMLGGGHILGDGGTGGVGRIFVNNVSAKLPPEAYLAIAGNLEHTLAPGGRIELQWDMKSEASDPSKGTPGDRGHIDGDQLWAALLDHYDNRPPFRIEEYTEFPGAGNNDYDYTIDAGASNVLNKDKMDTFSAPRPDHRMVIVYDPTLSGQLAPPRRR</sequence>
<evidence type="ECO:0000259" key="2">
    <source>
        <dbReference type="Pfam" id="PF25547"/>
    </source>
</evidence>
<dbReference type="Proteomes" id="UP000658127">
    <property type="component" value="Unassembled WGS sequence"/>
</dbReference>
<feature type="compositionally biased region" description="Polar residues" evidence="1">
    <location>
        <begin position="604"/>
        <end position="613"/>
    </location>
</feature>
<organism evidence="3 4">
    <name type="scientific">Nocardia rhizosphaerihabitans</name>
    <dbReference type="NCBI Taxonomy" id="1691570"/>
    <lineage>
        <taxon>Bacteria</taxon>
        <taxon>Bacillati</taxon>
        <taxon>Actinomycetota</taxon>
        <taxon>Actinomycetes</taxon>
        <taxon>Mycobacteriales</taxon>
        <taxon>Nocardiaceae</taxon>
        <taxon>Nocardia</taxon>
    </lineage>
</organism>
<feature type="region of interest" description="Disordered" evidence="1">
    <location>
        <begin position="410"/>
        <end position="613"/>
    </location>
</feature>
<feature type="domain" description="Outer membrane channel protein CpnT-like N-terminal" evidence="2">
    <location>
        <begin position="13"/>
        <end position="144"/>
    </location>
</feature>
<evidence type="ECO:0000313" key="3">
    <source>
        <dbReference type="EMBL" id="GGN85852.1"/>
    </source>
</evidence>
<proteinExistence type="predicted"/>
<evidence type="ECO:0000256" key="1">
    <source>
        <dbReference type="SAM" id="MobiDB-lite"/>
    </source>
</evidence>
<dbReference type="EMBL" id="BMNE01000004">
    <property type="protein sequence ID" value="GGN85852.1"/>
    <property type="molecule type" value="Genomic_DNA"/>
</dbReference>
<comment type="caution">
    <text evidence="3">The sequence shown here is derived from an EMBL/GenBank/DDBJ whole genome shotgun (WGS) entry which is preliminary data.</text>
</comment>
<accession>A0ABQ2KML0</accession>
<evidence type="ECO:0000313" key="4">
    <source>
        <dbReference type="Proteomes" id="UP000658127"/>
    </source>
</evidence>
<name>A0ABQ2KML0_9NOCA</name>
<gene>
    <name evidence="3" type="ORF">GCM10011610_40510</name>
</gene>
<feature type="compositionally biased region" description="Basic and acidic residues" evidence="1">
    <location>
        <begin position="475"/>
        <end position="496"/>
    </location>
</feature>
<keyword evidence="4" id="KW-1185">Reference proteome</keyword>
<dbReference type="InterPro" id="IPR057746">
    <property type="entry name" value="CpnT-like_N"/>
</dbReference>
<reference evidence="4" key="1">
    <citation type="journal article" date="2019" name="Int. J. Syst. Evol. Microbiol.">
        <title>The Global Catalogue of Microorganisms (GCM) 10K type strain sequencing project: providing services to taxonomists for standard genome sequencing and annotation.</title>
        <authorList>
            <consortium name="The Broad Institute Genomics Platform"/>
            <consortium name="The Broad Institute Genome Sequencing Center for Infectious Disease"/>
            <person name="Wu L."/>
            <person name="Ma J."/>
        </authorList>
    </citation>
    <scope>NUCLEOTIDE SEQUENCE [LARGE SCALE GENOMIC DNA]</scope>
    <source>
        <strain evidence="4">CGMCC 4.7329</strain>
    </source>
</reference>
<dbReference type="RefSeq" id="WP_189030491.1">
    <property type="nucleotide sequence ID" value="NZ_BMNE01000004.1"/>
</dbReference>
<dbReference type="Pfam" id="PF25547">
    <property type="entry name" value="WXG100_2"/>
    <property type="match status" value="1"/>
</dbReference>
<protein>
    <recommendedName>
        <fullName evidence="2">Outer membrane channel protein CpnT-like N-terminal domain-containing protein</fullName>
    </recommendedName>
</protein>